<feature type="transmembrane region" description="Helical" evidence="1">
    <location>
        <begin position="71"/>
        <end position="89"/>
    </location>
</feature>
<feature type="transmembrane region" description="Helical" evidence="1">
    <location>
        <begin position="157"/>
        <end position="176"/>
    </location>
</feature>
<dbReference type="AlphaFoldDB" id="A0A0A6PHA4"/>
<keyword evidence="1" id="KW-0472">Membrane</keyword>
<sequence length="178" mass="19919">MQGIIINYNPSKGCGFIRSDAYQENIFVHISNVSNANALFQGQSVDFEVEESTKGLSAASVIAGRKQRSPYFIFGIISAFLMLGIFWYLSQHLQIIIAYFVAINISTFLMYGYDKMIAGGKRLRVPEWILHGLAILGGSPAGLVAQKFFRHKTVKGSFQLVYWLIVLAQGVLIWFLQS</sequence>
<feature type="transmembrane region" description="Helical" evidence="1">
    <location>
        <begin position="95"/>
        <end position="113"/>
    </location>
</feature>
<dbReference type="Gene3D" id="2.40.50.140">
    <property type="entry name" value="Nucleic acid-binding proteins"/>
    <property type="match status" value="1"/>
</dbReference>
<dbReference type="Proteomes" id="UP000030428">
    <property type="component" value="Unassembled WGS sequence"/>
</dbReference>
<dbReference type="Pfam" id="PF00313">
    <property type="entry name" value="CSD"/>
    <property type="match status" value="1"/>
</dbReference>
<gene>
    <name evidence="3" type="ORF">PN36_03265</name>
</gene>
<name>A0A0A6PHA4_9GAMM</name>
<dbReference type="InterPro" id="IPR012340">
    <property type="entry name" value="NA-bd_OB-fold"/>
</dbReference>
<keyword evidence="1" id="KW-1133">Transmembrane helix</keyword>
<dbReference type="SMART" id="SM00357">
    <property type="entry name" value="CSP"/>
    <property type="match status" value="1"/>
</dbReference>
<dbReference type="EMBL" id="JSZA02000009">
    <property type="protein sequence ID" value="KHD09549.1"/>
    <property type="molecule type" value="Genomic_DNA"/>
</dbReference>
<dbReference type="GO" id="GO:0003676">
    <property type="term" value="F:nucleic acid binding"/>
    <property type="evidence" value="ECO:0007669"/>
    <property type="project" value="InterPro"/>
</dbReference>
<evidence type="ECO:0000256" key="1">
    <source>
        <dbReference type="SAM" id="Phobius"/>
    </source>
</evidence>
<dbReference type="PROSITE" id="PS51857">
    <property type="entry name" value="CSD_2"/>
    <property type="match status" value="1"/>
</dbReference>
<dbReference type="InterPro" id="IPR002059">
    <property type="entry name" value="CSP_DNA-bd"/>
</dbReference>
<dbReference type="InterPro" id="IPR011129">
    <property type="entry name" value="CSD"/>
</dbReference>
<feature type="domain" description="CSD" evidence="2">
    <location>
        <begin position="1"/>
        <end position="63"/>
    </location>
</feature>
<feature type="transmembrane region" description="Helical" evidence="1">
    <location>
        <begin position="125"/>
        <end position="145"/>
    </location>
</feature>
<dbReference type="InterPro" id="IPR010718">
    <property type="entry name" value="DUF1294"/>
</dbReference>
<evidence type="ECO:0000313" key="4">
    <source>
        <dbReference type="Proteomes" id="UP000030428"/>
    </source>
</evidence>
<reference evidence="3 4" key="1">
    <citation type="journal article" date="2016" name="Front. Microbiol.">
        <title>Single-Cell (Meta-)Genomics of a Dimorphic Candidatus Thiomargarita nelsonii Reveals Genomic Plasticity.</title>
        <authorList>
            <person name="Flood B.E."/>
            <person name="Fliss P."/>
            <person name="Jones D.S."/>
            <person name="Dick G.J."/>
            <person name="Jain S."/>
            <person name="Kaster A.K."/>
            <person name="Winkel M."/>
            <person name="Mussmann M."/>
            <person name="Bailey J."/>
        </authorList>
    </citation>
    <scope>NUCLEOTIDE SEQUENCE [LARGE SCALE GENOMIC DNA]</scope>
    <source>
        <strain evidence="3">Hydrate Ridge</strain>
    </source>
</reference>
<proteinExistence type="predicted"/>
<protein>
    <recommendedName>
        <fullName evidence="2">CSD domain-containing protein</fullName>
    </recommendedName>
</protein>
<evidence type="ECO:0000313" key="3">
    <source>
        <dbReference type="EMBL" id="KHD09549.1"/>
    </source>
</evidence>
<accession>A0A0A6PHA4</accession>
<comment type="caution">
    <text evidence="3">The sequence shown here is derived from an EMBL/GenBank/DDBJ whole genome shotgun (WGS) entry which is preliminary data.</text>
</comment>
<dbReference type="SUPFAM" id="SSF50249">
    <property type="entry name" value="Nucleic acid-binding proteins"/>
    <property type="match status" value="1"/>
</dbReference>
<organism evidence="3 4">
    <name type="scientific">Candidatus Thiomargarita nelsonii</name>
    <dbReference type="NCBI Taxonomy" id="1003181"/>
    <lineage>
        <taxon>Bacteria</taxon>
        <taxon>Pseudomonadati</taxon>
        <taxon>Pseudomonadota</taxon>
        <taxon>Gammaproteobacteria</taxon>
        <taxon>Thiotrichales</taxon>
        <taxon>Thiotrichaceae</taxon>
        <taxon>Thiomargarita</taxon>
    </lineage>
</organism>
<dbReference type="CDD" id="cd04458">
    <property type="entry name" value="CSP_CDS"/>
    <property type="match status" value="1"/>
</dbReference>
<keyword evidence="1" id="KW-0812">Transmembrane</keyword>
<evidence type="ECO:0000259" key="2">
    <source>
        <dbReference type="PROSITE" id="PS51857"/>
    </source>
</evidence>
<keyword evidence="4" id="KW-1185">Reference proteome</keyword>
<dbReference type="GO" id="GO:0005829">
    <property type="term" value="C:cytosol"/>
    <property type="evidence" value="ECO:0007669"/>
    <property type="project" value="UniProtKB-ARBA"/>
</dbReference>
<dbReference type="Pfam" id="PF06961">
    <property type="entry name" value="DUF1294"/>
    <property type="match status" value="1"/>
</dbReference>